<dbReference type="InterPro" id="IPR036388">
    <property type="entry name" value="WH-like_DNA-bd_sf"/>
</dbReference>
<dbReference type="AlphaFoldDB" id="A0A839IZM5"/>
<keyword evidence="2" id="KW-0805">Transcription regulation</keyword>
<feature type="domain" description="HTH lysR-type" evidence="5">
    <location>
        <begin position="9"/>
        <end position="66"/>
    </location>
</feature>
<dbReference type="InterPro" id="IPR005119">
    <property type="entry name" value="LysR_subst-bd"/>
</dbReference>
<dbReference type="NCBIfam" id="NF008352">
    <property type="entry name" value="PRK11139.1"/>
    <property type="match status" value="1"/>
</dbReference>
<dbReference type="InterPro" id="IPR000847">
    <property type="entry name" value="LysR_HTH_N"/>
</dbReference>
<dbReference type="GO" id="GO:0003700">
    <property type="term" value="F:DNA-binding transcription factor activity"/>
    <property type="evidence" value="ECO:0007669"/>
    <property type="project" value="InterPro"/>
</dbReference>
<dbReference type="InterPro" id="IPR036390">
    <property type="entry name" value="WH_DNA-bd_sf"/>
</dbReference>
<dbReference type="SUPFAM" id="SSF53850">
    <property type="entry name" value="Periplasmic binding protein-like II"/>
    <property type="match status" value="1"/>
</dbReference>
<dbReference type="Gene3D" id="3.40.190.10">
    <property type="entry name" value="Periplasmic binding protein-like II"/>
    <property type="match status" value="2"/>
</dbReference>
<evidence type="ECO:0000256" key="2">
    <source>
        <dbReference type="ARBA" id="ARBA00023015"/>
    </source>
</evidence>
<keyword evidence="4" id="KW-0804">Transcription</keyword>
<evidence type="ECO:0000256" key="3">
    <source>
        <dbReference type="ARBA" id="ARBA00023125"/>
    </source>
</evidence>
<gene>
    <name evidence="6" type="primary">gcvA</name>
    <name evidence="6" type="ORF">H4O21_23280</name>
</gene>
<evidence type="ECO:0000259" key="5">
    <source>
        <dbReference type="PROSITE" id="PS50931"/>
    </source>
</evidence>
<reference evidence="6 7" key="1">
    <citation type="submission" date="2020-08" db="EMBL/GenBank/DDBJ databases">
        <title>Oceanospirillum sp. nov. isolated from marine sediment.</title>
        <authorList>
            <person name="Ji X."/>
        </authorList>
    </citation>
    <scope>NUCLEOTIDE SEQUENCE [LARGE SCALE GENOMIC DNA]</scope>
    <source>
        <strain evidence="6 7">D5</strain>
    </source>
</reference>
<dbReference type="EMBL" id="JACJFM010000059">
    <property type="protein sequence ID" value="MBB1489536.1"/>
    <property type="molecule type" value="Genomic_DNA"/>
</dbReference>
<dbReference type="InterPro" id="IPR058163">
    <property type="entry name" value="LysR-type_TF_proteobact-type"/>
</dbReference>
<dbReference type="PROSITE" id="PS50931">
    <property type="entry name" value="HTH_LYSR"/>
    <property type="match status" value="1"/>
</dbReference>
<protein>
    <submittedName>
        <fullName evidence="6">Transcriptional regulator GcvA</fullName>
    </submittedName>
</protein>
<dbReference type="CDD" id="cd08432">
    <property type="entry name" value="PBP2_GcdR_TrpI_HvrB_AmpR_like"/>
    <property type="match status" value="1"/>
</dbReference>
<comment type="similarity">
    <text evidence="1">Belongs to the LysR transcriptional regulatory family.</text>
</comment>
<dbReference type="PRINTS" id="PR00039">
    <property type="entry name" value="HTHLYSR"/>
</dbReference>
<evidence type="ECO:0000256" key="1">
    <source>
        <dbReference type="ARBA" id="ARBA00009437"/>
    </source>
</evidence>
<comment type="caution">
    <text evidence="6">The sequence shown here is derived from an EMBL/GenBank/DDBJ whole genome shotgun (WGS) entry which is preliminary data.</text>
</comment>
<evidence type="ECO:0000256" key="4">
    <source>
        <dbReference type="ARBA" id="ARBA00023163"/>
    </source>
</evidence>
<proteinExistence type="inferred from homology"/>
<dbReference type="SUPFAM" id="SSF46785">
    <property type="entry name" value="Winged helix' DNA-binding domain"/>
    <property type="match status" value="1"/>
</dbReference>
<dbReference type="PANTHER" id="PTHR30537:SF5">
    <property type="entry name" value="HTH-TYPE TRANSCRIPTIONAL ACTIVATOR TTDR-RELATED"/>
    <property type="match status" value="1"/>
</dbReference>
<dbReference type="Pfam" id="PF03466">
    <property type="entry name" value="LysR_substrate"/>
    <property type="match status" value="1"/>
</dbReference>
<evidence type="ECO:0000313" key="6">
    <source>
        <dbReference type="EMBL" id="MBB1489536.1"/>
    </source>
</evidence>
<sequence>MRNFKQKLPPLDPLVAFEAAARHLSFTQAAQELHLTQAAVSQQIRALEEFLGIQLFTREHRSVSLTQQGRDYQHTVAATLLQLASATQEIKVVDRDNTLTVAADQSIATLWLMPKLNEFQALHPDIKLRLIASDIAEDCLNKNVSIAMIFGSGHWPGYEGVRVFAESVYPICSPEYISQHGEIHNVKDLVNHHLIELEDQNWDWMNWRRWLTANGVDMPVERLCMSLNSYPLVVEAARNGQGIALGWKHLVQTEDGKLVNPIKSSVETEDGYYLLWHKDRPLPPEGRAFIQWIGKHLEQSSRSGNLINTPQPDIIHKKSRN</sequence>
<accession>A0A839IZM5</accession>
<organism evidence="6 7">
    <name type="scientific">Oceanospirillum sediminis</name>
    <dbReference type="NCBI Taxonomy" id="2760088"/>
    <lineage>
        <taxon>Bacteria</taxon>
        <taxon>Pseudomonadati</taxon>
        <taxon>Pseudomonadota</taxon>
        <taxon>Gammaproteobacteria</taxon>
        <taxon>Oceanospirillales</taxon>
        <taxon>Oceanospirillaceae</taxon>
        <taxon>Oceanospirillum</taxon>
    </lineage>
</organism>
<name>A0A839IZM5_9GAMM</name>
<keyword evidence="7" id="KW-1185">Reference proteome</keyword>
<dbReference type="FunFam" id="1.10.10.10:FF:000038">
    <property type="entry name" value="Glycine cleavage system transcriptional activator"/>
    <property type="match status" value="1"/>
</dbReference>
<dbReference type="GO" id="GO:0003677">
    <property type="term" value="F:DNA binding"/>
    <property type="evidence" value="ECO:0007669"/>
    <property type="project" value="UniProtKB-KW"/>
</dbReference>
<dbReference type="RefSeq" id="WP_182811977.1">
    <property type="nucleotide sequence ID" value="NZ_JACJFM010000059.1"/>
</dbReference>
<evidence type="ECO:0000313" key="7">
    <source>
        <dbReference type="Proteomes" id="UP000565262"/>
    </source>
</evidence>
<dbReference type="Pfam" id="PF00126">
    <property type="entry name" value="HTH_1"/>
    <property type="match status" value="1"/>
</dbReference>
<dbReference type="PANTHER" id="PTHR30537">
    <property type="entry name" value="HTH-TYPE TRANSCRIPTIONAL REGULATOR"/>
    <property type="match status" value="1"/>
</dbReference>
<dbReference type="Gene3D" id="1.10.10.10">
    <property type="entry name" value="Winged helix-like DNA-binding domain superfamily/Winged helix DNA-binding domain"/>
    <property type="match status" value="1"/>
</dbReference>
<keyword evidence="3" id="KW-0238">DNA-binding</keyword>
<dbReference type="Proteomes" id="UP000565262">
    <property type="component" value="Unassembled WGS sequence"/>
</dbReference>